<proteinExistence type="predicted"/>
<reference evidence="1 2" key="1">
    <citation type="journal article" date="2020" name="Front. Microbiol.">
        <title>Single-cell genomics of novel Actinobacteria with the Wood-Ljungdahl pathway discovered in a serpentinizing system.</title>
        <authorList>
            <person name="Merino N."/>
            <person name="Kawai M."/>
            <person name="Boyd E.S."/>
            <person name="Colman D.R."/>
            <person name="McGlynn S.E."/>
            <person name="Nealson K.H."/>
            <person name="Kurokawa K."/>
            <person name="Hongoh Y."/>
        </authorList>
    </citation>
    <scope>NUCLEOTIDE SEQUENCE [LARGE SCALE GENOMIC DNA]</scope>
    <source>
        <strain evidence="1 2">S44</strain>
    </source>
</reference>
<feature type="non-terminal residue" evidence="1">
    <location>
        <position position="1"/>
    </location>
</feature>
<name>A0A6V8Q479_9ACTN</name>
<dbReference type="InterPro" id="IPR045864">
    <property type="entry name" value="aa-tRNA-synth_II/BPL/LPL"/>
</dbReference>
<evidence type="ECO:0000313" key="2">
    <source>
        <dbReference type="Proteomes" id="UP000561271"/>
    </source>
</evidence>
<gene>
    <name evidence="1" type="ORF">HKBW3S44_01856</name>
</gene>
<comment type="caution">
    <text evidence="1">The sequence shown here is derived from an EMBL/GenBank/DDBJ whole genome shotgun (WGS) entry which is preliminary data.</text>
</comment>
<organism evidence="1 2">
    <name type="scientific">Candidatus Hakubella thermalkaliphila</name>
    <dbReference type="NCBI Taxonomy" id="2754717"/>
    <lineage>
        <taxon>Bacteria</taxon>
        <taxon>Bacillati</taxon>
        <taxon>Actinomycetota</taxon>
        <taxon>Actinomycetota incertae sedis</taxon>
        <taxon>Candidatus Hakubellales</taxon>
        <taxon>Candidatus Hakubellaceae</taxon>
        <taxon>Candidatus Hakubella</taxon>
    </lineage>
</organism>
<protein>
    <submittedName>
        <fullName evidence="1">Uncharacterized protein</fullName>
    </submittedName>
</protein>
<sequence>IREVIAVPKTLSATCPLTGSPDYVEKEQLEELGIEIKELE</sequence>
<dbReference type="AlphaFoldDB" id="A0A6V8Q479"/>
<accession>A0A6V8Q479</accession>
<dbReference type="Proteomes" id="UP000561271">
    <property type="component" value="Unassembled WGS sequence"/>
</dbReference>
<dbReference type="Gene3D" id="3.30.930.10">
    <property type="entry name" value="Bira Bifunctional Protein, Domain 2"/>
    <property type="match status" value="1"/>
</dbReference>
<dbReference type="EMBL" id="BLSC01000384">
    <property type="protein sequence ID" value="GFP38176.1"/>
    <property type="molecule type" value="Genomic_DNA"/>
</dbReference>
<evidence type="ECO:0000313" key="1">
    <source>
        <dbReference type="EMBL" id="GFP38176.1"/>
    </source>
</evidence>